<evidence type="ECO:0000313" key="6">
    <source>
        <dbReference type="Proteomes" id="UP000037069"/>
    </source>
</evidence>
<dbReference type="OMA" id="RCQRIQA"/>
<evidence type="ECO:0000256" key="3">
    <source>
        <dbReference type="SAM" id="MobiDB-lite"/>
    </source>
</evidence>
<evidence type="ECO:0000256" key="1">
    <source>
        <dbReference type="ARBA" id="ARBA00004123"/>
    </source>
</evidence>
<accession>A0A0L0BVE5</accession>
<comment type="caution">
    <text evidence="5">The sequence shown here is derived from an EMBL/GenBank/DDBJ whole genome shotgun (WGS) entry which is preliminary data.</text>
</comment>
<evidence type="ECO:0000259" key="4">
    <source>
        <dbReference type="Pfam" id="PF24245"/>
    </source>
</evidence>
<keyword evidence="2" id="KW-0539">Nucleus</keyword>
<dbReference type="OrthoDB" id="10070927at2759"/>
<dbReference type="PANTHER" id="PTHR35084">
    <property type="entry name" value="TCF3 FUSION PARTNER"/>
    <property type="match status" value="1"/>
</dbReference>
<keyword evidence="6" id="KW-1185">Reference proteome</keyword>
<comment type="subcellular location">
    <subcellularLocation>
        <location evidence="1">Nucleus</location>
    </subcellularLocation>
</comment>
<dbReference type="GO" id="GO:0043065">
    <property type="term" value="P:positive regulation of apoptotic process"/>
    <property type="evidence" value="ECO:0007669"/>
    <property type="project" value="TreeGrafter"/>
</dbReference>
<evidence type="ECO:0000313" key="5">
    <source>
        <dbReference type="EMBL" id="KNC24012.1"/>
    </source>
</evidence>
<organism evidence="5 6">
    <name type="scientific">Lucilia cuprina</name>
    <name type="common">Green bottle fly</name>
    <name type="synonym">Australian sheep blowfly</name>
    <dbReference type="NCBI Taxonomy" id="7375"/>
    <lineage>
        <taxon>Eukaryota</taxon>
        <taxon>Metazoa</taxon>
        <taxon>Ecdysozoa</taxon>
        <taxon>Arthropoda</taxon>
        <taxon>Hexapoda</taxon>
        <taxon>Insecta</taxon>
        <taxon>Pterygota</taxon>
        <taxon>Neoptera</taxon>
        <taxon>Endopterygota</taxon>
        <taxon>Diptera</taxon>
        <taxon>Brachycera</taxon>
        <taxon>Muscomorpha</taxon>
        <taxon>Oestroidea</taxon>
        <taxon>Calliphoridae</taxon>
        <taxon>Luciliinae</taxon>
        <taxon>Lucilia</taxon>
    </lineage>
</organism>
<evidence type="ECO:0000256" key="2">
    <source>
        <dbReference type="ARBA" id="ARBA00023242"/>
    </source>
</evidence>
<protein>
    <recommendedName>
        <fullName evidence="4">INO80 complex subunit F domain-containing protein</fullName>
    </recommendedName>
</protein>
<sequence length="159" mass="19199">MLLDDKQQKYKQFVDKLLQRCQEIQTENERHVLRINTIKKLIRRRVRDVELLKRRLDQHNDNWRALPMVAPHPKRKIEQKRGPKPKNKDCNAQDQKEKKVRKQRVKKNGEDKPNNNNANNTSLAEVQDMLEQTRYQESQAQQLLMMQQRQLNLKNDQLL</sequence>
<reference evidence="5 6" key="1">
    <citation type="journal article" date="2015" name="Nat. Commun.">
        <title>Lucilia cuprina genome unlocks parasitic fly biology to underpin future interventions.</title>
        <authorList>
            <person name="Anstead C.A."/>
            <person name="Korhonen P.K."/>
            <person name="Young N.D."/>
            <person name="Hall R.S."/>
            <person name="Jex A.R."/>
            <person name="Murali S.C."/>
            <person name="Hughes D.S."/>
            <person name="Lee S.F."/>
            <person name="Perry T."/>
            <person name="Stroehlein A.J."/>
            <person name="Ansell B.R."/>
            <person name="Breugelmans B."/>
            <person name="Hofmann A."/>
            <person name="Qu J."/>
            <person name="Dugan S."/>
            <person name="Lee S.L."/>
            <person name="Chao H."/>
            <person name="Dinh H."/>
            <person name="Han Y."/>
            <person name="Doddapaneni H.V."/>
            <person name="Worley K.C."/>
            <person name="Muzny D.M."/>
            <person name="Ioannidis P."/>
            <person name="Waterhouse R.M."/>
            <person name="Zdobnov E.M."/>
            <person name="James P.J."/>
            <person name="Bagnall N.H."/>
            <person name="Kotze A.C."/>
            <person name="Gibbs R.A."/>
            <person name="Richards S."/>
            <person name="Batterham P."/>
            <person name="Gasser R.B."/>
        </authorList>
    </citation>
    <scope>NUCLEOTIDE SEQUENCE [LARGE SCALE GENOMIC DNA]</scope>
    <source>
        <strain evidence="5 6">LS</strain>
        <tissue evidence="5">Full body</tissue>
    </source>
</reference>
<dbReference type="STRING" id="7375.A0A0L0BVE5"/>
<gene>
    <name evidence="5" type="ORF">FF38_11598</name>
</gene>
<feature type="compositionally biased region" description="Basic and acidic residues" evidence="3">
    <location>
        <begin position="86"/>
        <end position="97"/>
    </location>
</feature>
<dbReference type="InterPro" id="IPR033555">
    <property type="entry name" value="TFPT"/>
</dbReference>
<dbReference type="Pfam" id="PF24245">
    <property type="entry name" value="INO80F"/>
    <property type="match status" value="1"/>
</dbReference>
<dbReference type="Proteomes" id="UP000037069">
    <property type="component" value="Unassembled WGS sequence"/>
</dbReference>
<feature type="domain" description="INO80 complex subunit F" evidence="4">
    <location>
        <begin position="10"/>
        <end position="56"/>
    </location>
</feature>
<feature type="region of interest" description="Disordered" evidence="3">
    <location>
        <begin position="60"/>
        <end position="121"/>
    </location>
</feature>
<proteinExistence type="predicted"/>
<feature type="compositionally biased region" description="Basic residues" evidence="3">
    <location>
        <begin position="72"/>
        <end position="85"/>
    </location>
</feature>
<dbReference type="GO" id="GO:0031011">
    <property type="term" value="C:Ino80 complex"/>
    <property type="evidence" value="ECO:0007669"/>
    <property type="project" value="TreeGrafter"/>
</dbReference>
<dbReference type="PANTHER" id="PTHR35084:SF1">
    <property type="entry name" value="TCF3 FUSION PARTNER"/>
    <property type="match status" value="1"/>
</dbReference>
<dbReference type="GO" id="GO:0003677">
    <property type="term" value="F:DNA binding"/>
    <property type="evidence" value="ECO:0007669"/>
    <property type="project" value="TreeGrafter"/>
</dbReference>
<dbReference type="InterPro" id="IPR056513">
    <property type="entry name" value="INO80F"/>
</dbReference>
<dbReference type="GO" id="GO:0097190">
    <property type="term" value="P:apoptotic signaling pathway"/>
    <property type="evidence" value="ECO:0007669"/>
    <property type="project" value="TreeGrafter"/>
</dbReference>
<dbReference type="EMBL" id="JRES01001278">
    <property type="protein sequence ID" value="KNC24012.1"/>
    <property type="molecule type" value="Genomic_DNA"/>
</dbReference>
<dbReference type="AlphaFoldDB" id="A0A0L0BVE5"/>
<name>A0A0L0BVE5_LUCCU</name>